<proteinExistence type="predicted"/>
<protein>
    <submittedName>
        <fullName evidence="1">Nucleoside 2-deoxyribosyltransferase</fullName>
    </submittedName>
</protein>
<gene>
    <name evidence="1" type="ORF">ParKJ_03755</name>
</gene>
<dbReference type="RefSeq" id="WP_028197838.1">
    <property type="nucleotide sequence ID" value="NZ_CADFGE010000004.1"/>
</dbReference>
<evidence type="ECO:0000313" key="2">
    <source>
        <dbReference type="Proteomes" id="UP001246473"/>
    </source>
</evidence>
<comment type="caution">
    <text evidence="1">The sequence shown here is derived from an EMBL/GenBank/DDBJ whole genome shotgun (WGS) entry which is preliminary data.</text>
</comment>
<reference evidence="1" key="1">
    <citation type="submission" date="2022-08" db="EMBL/GenBank/DDBJ databases">
        <authorList>
            <person name="Kim S.-J."/>
        </authorList>
    </citation>
    <scope>NUCLEOTIDE SEQUENCE</scope>
    <source>
        <strain evidence="1">KJ</strain>
    </source>
</reference>
<dbReference type="AlphaFoldDB" id="A0AAJ3XSS5"/>
<organism evidence="1 2">
    <name type="scientific">Paraburkholderia fungorum</name>
    <dbReference type="NCBI Taxonomy" id="134537"/>
    <lineage>
        <taxon>Bacteria</taxon>
        <taxon>Pseudomonadati</taxon>
        <taxon>Pseudomonadota</taxon>
        <taxon>Betaproteobacteria</taxon>
        <taxon>Burkholderiales</taxon>
        <taxon>Burkholderiaceae</taxon>
        <taxon>Paraburkholderia</taxon>
    </lineage>
</organism>
<accession>A0AAJ3XSS5</accession>
<evidence type="ECO:0000313" key="1">
    <source>
        <dbReference type="EMBL" id="MDT8836519.1"/>
    </source>
</evidence>
<name>A0AAJ3XSS5_9BURK</name>
<dbReference type="Gene3D" id="3.40.50.450">
    <property type="match status" value="1"/>
</dbReference>
<dbReference type="EMBL" id="JANSLM010000001">
    <property type="protein sequence ID" value="MDT8836519.1"/>
    <property type="molecule type" value="Genomic_DNA"/>
</dbReference>
<dbReference type="SUPFAM" id="SSF52309">
    <property type="entry name" value="N-(deoxy)ribosyltransferase-like"/>
    <property type="match status" value="1"/>
</dbReference>
<sequence>MKIYLACGLTHVPRSEFPAYVNLLQSLAVRLTDMHGIEVKYALQDSDPQLGQKPFADRARLCYAWDKEMVEWADLVVAEASFPSTGLGIELQIACARNTPIIVAFKLDERHKAPPVEYRTPDHDLHSLQLGEGYVSLMALGLPTIAKVLSYRNEADALSKVGAAVDAHRSSSSLLASATVGSQ</sequence>
<dbReference type="Proteomes" id="UP001246473">
    <property type="component" value="Unassembled WGS sequence"/>
</dbReference>